<evidence type="ECO:0000313" key="1">
    <source>
        <dbReference type="EMBL" id="MDO3382427.1"/>
    </source>
</evidence>
<dbReference type="InterPro" id="IPR006905">
    <property type="entry name" value="Flavin_halogenase"/>
</dbReference>
<dbReference type="InterPro" id="IPR036188">
    <property type="entry name" value="FAD/NAD-bd_sf"/>
</dbReference>
<evidence type="ECO:0000313" key="2">
    <source>
        <dbReference type="Proteomes" id="UP001168380"/>
    </source>
</evidence>
<dbReference type="SUPFAM" id="SSF51905">
    <property type="entry name" value="FAD/NAD(P)-binding domain"/>
    <property type="match status" value="1"/>
</dbReference>
<dbReference type="Proteomes" id="UP001168380">
    <property type="component" value="Unassembled WGS sequence"/>
</dbReference>
<sequence>MSVGVGSGFDSDTSVNRVVIVGGGTSGWMCAAAIARISPPETSITLIESDEIGVIGVGEASIPPLVEFNEFLGLSENDVLRECQGTFKLGIEFVDWRKPGERYFHPFGFYGRDTPEFPFHQLWLRLNDLVKRGQAPAELSAPINEYSLCALAARLGRFSQPHGGNETILSTMRHAYHFDAMRYGQMLRRYAEQRGVQRIEGRVDSVQLHPDRGDIRSVTLREQSVVEGELFIDCSGFKALLLEGALNSDFIDWSHYLPCDRALALPTTGSAPPDPFTRATAESSGWRWRIPLQTRTGNGYVYASAFADEDEVHQQLVRGAEGEPLAEPLALRFRTGHRRNFWLKNCVAIGLAGGFIEPLESTSIHLAQVGIQRLVNLWPGRGFNSAEVAHYNQIMTADYERLRDFIVLHYSATERTDTEFWRYVGHMDIPESLAAKLEIFRGSGRVIAAPDDLFTPHSWLAVMLGQGIYPDHYDALVDRVPDSALIENMRLLKSSIAKTAASLPSHEDYIRRHCASPA</sequence>
<name>A0ABT8TEB0_9GAMM</name>
<dbReference type="PANTHER" id="PTHR43747:SF4">
    <property type="entry name" value="FLAVIN-DEPENDENT TRYPTOPHAN HALOGENASE"/>
    <property type="match status" value="1"/>
</dbReference>
<reference evidence="1" key="1">
    <citation type="submission" date="2023-07" db="EMBL/GenBank/DDBJ databases">
        <title>Gilvimarinus algae sp. nov., isolated from the surface of Kelp.</title>
        <authorList>
            <person name="Sun Y.Y."/>
            <person name="Gong Y."/>
            <person name="Du Z.J."/>
        </authorList>
    </citation>
    <scope>NUCLEOTIDE SEQUENCE</scope>
    <source>
        <strain evidence="1">SDUM040014</strain>
    </source>
</reference>
<protein>
    <submittedName>
        <fullName evidence="1">Tryptophan 7-halogenase</fullName>
    </submittedName>
</protein>
<proteinExistence type="predicted"/>
<dbReference type="EMBL" id="JAULRT010000052">
    <property type="protein sequence ID" value="MDO3382427.1"/>
    <property type="molecule type" value="Genomic_DNA"/>
</dbReference>
<dbReference type="PANTHER" id="PTHR43747">
    <property type="entry name" value="FAD-BINDING PROTEIN"/>
    <property type="match status" value="1"/>
</dbReference>
<accession>A0ABT8TEB0</accession>
<dbReference type="Gene3D" id="3.50.50.60">
    <property type="entry name" value="FAD/NAD(P)-binding domain"/>
    <property type="match status" value="1"/>
</dbReference>
<dbReference type="InterPro" id="IPR050816">
    <property type="entry name" value="Flavin-dep_Halogenase_NPB"/>
</dbReference>
<comment type="caution">
    <text evidence="1">The sequence shown here is derived from an EMBL/GenBank/DDBJ whole genome shotgun (WGS) entry which is preliminary data.</text>
</comment>
<organism evidence="1 2">
    <name type="scientific">Gilvimarinus algae</name>
    <dbReference type="NCBI Taxonomy" id="3058037"/>
    <lineage>
        <taxon>Bacteria</taxon>
        <taxon>Pseudomonadati</taxon>
        <taxon>Pseudomonadota</taxon>
        <taxon>Gammaproteobacteria</taxon>
        <taxon>Cellvibrionales</taxon>
        <taxon>Cellvibrionaceae</taxon>
        <taxon>Gilvimarinus</taxon>
    </lineage>
</organism>
<gene>
    <name evidence="1" type="ORF">QWI16_09595</name>
</gene>
<keyword evidence="2" id="KW-1185">Reference proteome</keyword>
<dbReference type="PIRSF" id="PIRSF011396">
    <property type="entry name" value="Trp_halogenase"/>
    <property type="match status" value="1"/>
</dbReference>
<dbReference type="Pfam" id="PF04820">
    <property type="entry name" value="Trp_halogenase"/>
    <property type="match status" value="1"/>
</dbReference>
<dbReference type="InterPro" id="IPR033856">
    <property type="entry name" value="Trp_halogen"/>
</dbReference>
<dbReference type="RefSeq" id="WP_302712674.1">
    <property type="nucleotide sequence ID" value="NZ_JAULRT010000052.1"/>
</dbReference>